<evidence type="ECO:0000313" key="4">
    <source>
        <dbReference type="Proteomes" id="UP000041254"/>
    </source>
</evidence>
<evidence type="ECO:0000313" key="3">
    <source>
        <dbReference type="EMBL" id="CEM13962.1"/>
    </source>
</evidence>
<evidence type="ECO:0000259" key="2">
    <source>
        <dbReference type="PROSITE" id="PS50076"/>
    </source>
</evidence>
<dbReference type="PANTHER" id="PTHR44825:SF1">
    <property type="entry name" value="DNAJ HOMOLOG SUBFAMILY C MEMBER 4"/>
    <property type="match status" value="1"/>
</dbReference>
<dbReference type="Proteomes" id="UP000041254">
    <property type="component" value="Unassembled WGS sequence"/>
</dbReference>
<sequence length="193" mass="22136">MVMNHYERLGISKDATKEQIRKAYYSKSKKTHPDKGGTKEAFQKVNEAHEVLSNAKKRRQYDLTLAGGVRKTTTKKTTKSTSSRSSANGASRASRPTNNESNTHMGFGKYFDRTYAWVERNAPGYVDYVLRQGRSRYNIAAYNRSYEYCKGKYGAAAAPRYTYRYNFGYGYGYGGFFDVMGDWGDDGYDYFPW</sequence>
<dbReference type="AlphaFoldDB" id="A0A0G4FKS6"/>
<dbReference type="PRINTS" id="PR00625">
    <property type="entry name" value="JDOMAIN"/>
</dbReference>
<protein>
    <recommendedName>
        <fullName evidence="2">J domain-containing protein</fullName>
    </recommendedName>
</protein>
<keyword evidence="4" id="KW-1185">Reference proteome</keyword>
<feature type="compositionally biased region" description="Low complexity" evidence="1">
    <location>
        <begin position="79"/>
        <end position="95"/>
    </location>
</feature>
<name>A0A0G4FKS6_VITBC</name>
<evidence type="ECO:0000256" key="1">
    <source>
        <dbReference type="SAM" id="MobiDB-lite"/>
    </source>
</evidence>
<feature type="compositionally biased region" description="Basic and acidic residues" evidence="1">
    <location>
        <begin position="31"/>
        <end position="45"/>
    </location>
</feature>
<dbReference type="EMBL" id="CDMY01000450">
    <property type="protein sequence ID" value="CEM13962.1"/>
    <property type="molecule type" value="Genomic_DNA"/>
</dbReference>
<dbReference type="PROSITE" id="PS50076">
    <property type="entry name" value="DNAJ_2"/>
    <property type="match status" value="1"/>
</dbReference>
<dbReference type="SUPFAM" id="SSF46565">
    <property type="entry name" value="Chaperone J-domain"/>
    <property type="match status" value="1"/>
</dbReference>
<dbReference type="InterPro" id="IPR018253">
    <property type="entry name" value="DnaJ_domain_CS"/>
</dbReference>
<dbReference type="PANTHER" id="PTHR44825">
    <property type="match status" value="1"/>
</dbReference>
<feature type="region of interest" description="Disordered" evidence="1">
    <location>
        <begin position="62"/>
        <end position="103"/>
    </location>
</feature>
<dbReference type="InParanoid" id="A0A0G4FKS6"/>
<accession>A0A0G4FKS6</accession>
<dbReference type="OrthoDB" id="10250354at2759"/>
<dbReference type="InterPro" id="IPR001623">
    <property type="entry name" value="DnaJ_domain"/>
</dbReference>
<proteinExistence type="predicted"/>
<dbReference type="CDD" id="cd06257">
    <property type="entry name" value="DnaJ"/>
    <property type="match status" value="1"/>
</dbReference>
<feature type="region of interest" description="Disordered" evidence="1">
    <location>
        <begin position="23"/>
        <end position="45"/>
    </location>
</feature>
<gene>
    <name evidence="3" type="ORF">Vbra_9251</name>
</gene>
<organism evidence="3 4">
    <name type="scientific">Vitrella brassicaformis (strain CCMP3155)</name>
    <dbReference type="NCBI Taxonomy" id="1169540"/>
    <lineage>
        <taxon>Eukaryota</taxon>
        <taxon>Sar</taxon>
        <taxon>Alveolata</taxon>
        <taxon>Colpodellida</taxon>
        <taxon>Vitrellaceae</taxon>
        <taxon>Vitrella</taxon>
    </lineage>
</organism>
<dbReference type="PROSITE" id="PS00636">
    <property type="entry name" value="DNAJ_1"/>
    <property type="match status" value="1"/>
</dbReference>
<dbReference type="VEuPathDB" id="CryptoDB:Vbra_9251"/>
<dbReference type="SMART" id="SM00271">
    <property type="entry name" value="DnaJ"/>
    <property type="match status" value="1"/>
</dbReference>
<dbReference type="Pfam" id="PF00226">
    <property type="entry name" value="DnaJ"/>
    <property type="match status" value="1"/>
</dbReference>
<feature type="domain" description="J" evidence="2">
    <location>
        <begin position="4"/>
        <end position="65"/>
    </location>
</feature>
<dbReference type="InterPro" id="IPR052763">
    <property type="entry name" value="DnaJ_C4"/>
</dbReference>
<dbReference type="InterPro" id="IPR036869">
    <property type="entry name" value="J_dom_sf"/>
</dbReference>
<dbReference type="PhylomeDB" id="A0A0G4FKS6"/>
<dbReference type="Gene3D" id="1.10.287.110">
    <property type="entry name" value="DnaJ domain"/>
    <property type="match status" value="1"/>
</dbReference>
<dbReference type="STRING" id="1169540.A0A0G4FKS6"/>
<reference evidence="3 4" key="1">
    <citation type="submission" date="2014-11" db="EMBL/GenBank/DDBJ databases">
        <authorList>
            <person name="Zhu J."/>
            <person name="Qi W."/>
            <person name="Song R."/>
        </authorList>
    </citation>
    <scope>NUCLEOTIDE SEQUENCE [LARGE SCALE GENOMIC DNA]</scope>
</reference>